<evidence type="ECO:0000313" key="4">
    <source>
        <dbReference type="Proteomes" id="UP001065174"/>
    </source>
</evidence>
<reference evidence="3" key="1">
    <citation type="submission" date="2022-09" db="EMBL/GenBank/DDBJ databases">
        <title>Comparative genomics and taxonomic characterization of three novel marine species of genus Reichenbachiella exhibiting antioxidant and polysaccharide degradation activities.</title>
        <authorList>
            <person name="Muhammad N."/>
            <person name="Lee Y.-J."/>
            <person name="Ko J."/>
            <person name="Kim S.-G."/>
        </authorList>
    </citation>
    <scope>NUCLEOTIDE SEQUENCE</scope>
    <source>
        <strain evidence="3">BKB1-1</strain>
    </source>
</reference>
<gene>
    <name evidence="3" type="ORF">N6H18_07265</name>
</gene>
<evidence type="ECO:0000256" key="1">
    <source>
        <dbReference type="ARBA" id="ARBA00022452"/>
    </source>
</evidence>
<name>A0ABY6CTB9_9BACT</name>
<dbReference type="Gene3D" id="2.40.160.50">
    <property type="entry name" value="membrane protein fhac: a member of the omp85/tpsb transporter family"/>
    <property type="match status" value="1"/>
</dbReference>
<evidence type="ECO:0000313" key="3">
    <source>
        <dbReference type="EMBL" id="UXP33751.1"/>
    </source>
</evidence>
<evidence type="ECO:0000256" key="2">
    <source>
        <dbReference type="ARBA" id="ARBA00022692"/>
    </source>
</evidence>
<keyword evidence="1" id="KW-0472">Membrane</keyword>
<proteinExistence type="predicted"/>
<accession>A0ABY6CTB9</accession>
<keyword evidence="1" id="KW-1134">Transmembrane beta strand</keyword>
<keyword evidence="2" id="KW-0812">Transmembrane</keyword>
<dbReference type="PANTHER" id="PTHR12815:SF18">
    <property type="entry name" value="SORTING AND ASSEMBLY MACHINERY COMPONENT 50 HOMOLOG"/>
    <property type="match status" value="1"/>
</dbReference>
<organism evidence="3 4">
    <name type="scientific">Reichenbachiella agarivorans</name>
    <dbReference type="NCBI Taxonomy" id="2979464"/>
    <lineage>
        <taxon>Bacteria</taxon>
        <taxon>Pseudomonadati</taxon>
        <taxon>Bacteroidota</taxon>
        <taxon>Cytophagia</taxon>
        <taxon>Cytophagales</taxon>
        <taxon>Reichenbachiellaceae</taxon>
        <taxon>Reichenbachiella</taxon>
    </lineage>
</organism>
<dbReference type="InterPro" id="IPR039910">
    <property type="entry name" value="D15-like"/>
</dbReference>
<dbReference type="RefSeq" id="WP_262311178.1">
    <property type="nucleotide sequence ID" value="NZ_CP106679.1"/>
</dbReference>
<dbReference type="EMBL" id="CP106679">
    <property type="protein sequence ID" value="UXP33751.1"/>
    <property type="molecule type" value="Genomic_DNA"/>
</dbReference>
<dbReference type="PANTHER" id="PTHR12815">
    <property type="entry name" value="SORTING AND ASSEMBLY MACHINERY SAMM50 PROTEIN FAMILY MEMBER"/>
    <property type="match status" value="1"/>
</dbReference>
<protein>
    <submittedName>
        <fullName evidence="3">BamA/TamA family outer membrane protein</fullName>
    </submittedName>
</protein>
<sequence>MLKYRQIYYVVTLLLVFGLFSSGVFAQNYQVKLMGLPKGFHAHDAKIDSATLILFANKQISQLRKSGYWLASLDSSVFYADTVRLYFFAGRQFDEINLSVYLNPTEEAYVSERRPSIREENISAVNKRMDEVVKYYENNGYPFASIQIDSSRVVGEKINLYLSVDPGMLIKFDTLAVSPEGLLKDKFVARYLGLNYGKYYSQIRVDDIANKLENIPAVSLVHASNSFRLHQSKISLELKPEKVNYFDGILGFIPSAENSKKLEFTGELNLSLKNLFQSAKQFEFHWEKYTRNSQSLNTHYIHPVFLGMPLDLFLGYDQLKQDTLFSNRTLKLAFDYYPSGRTKLRTSYENLLGNELNDGSGQSGNFRIDYYGLGLEFWRLDNRQNPKQGLAFQLDTKVGFKEIEQDTTAQMDVSQYQFSTRIQYYQKVKSRSVIYLAGSAGWMQSDQLYLNDLYRLGGLRSIRGFNENEFFASQYAYSNLEWRFYLEDNSYLVAFVDQAILTYDIVTGDLYDNPSGIGVGMQFKAAGGNFLMLYGLGRRKSQAFSFDSSKIHFGYSALF</sequence>
<keyword evidence="4" id="KW-1185">Reference proteome</keyword>
<dbReference type="Proteomes" id="UP001065174">
    <property type="component" value="Chromosome"/>
</dbReference>